<dbReference type="AlphaFoldDB" id="A0A7H0ITS0"/>
<feature type="region of interest" description="Disordered" evidence="1">
    <location>
        <begin position="1"/>
        <end position="36"/>
    </location>
</feature>
<protein>
    <submittedName>
        <fullName evidence="2">LLM class flavin-dependent oxidoreductase</fullName>
    </submittedName>
</protein>
<dbReference type="GO" id="GO:0016705">
    <property type="term" value="F:oxidoreductase activity, acting on paired donors, with incorporation or reduction of molecular oxygen"/>
    <property type="evidence" value="ECO:0007669"/>
    <property type="project" value="InterPro"/>
</dbReference>
<dbReference type="Proteomes" id="UP000516052">
    <property type="component" value="Chromosome"/>
</dbReference>
<evidence type="ECO:0000313" key="2">
    <source>
        <dbReference type="EMBL" id="QNP76186.1"/>
    </source>
</evidence>
<dbReference type="InterPro" id="IPR036661">
    <property type="entry name" value="Luciferase-like_sf"/>
</dbReference>
<gene>
    <name evidence="2" type="ORF">IAG44_40735</name>
</gene>
<proteinExistence type="predicted"/>
<dbReference type="SUPFAM" id="SSF51679">
    <property type="entry name" value="Bacterial luciferase-like"/>
    <property type="match status" value="1"/>
</dbReference>
<sequence>MPPPRQPALTRQFRASRRPRTHEPWGPGHEAGVGFPIPETEAESTVVEASFAGRGGRLDEITTLRRTAWDEERTPSFDGRYRQADGLDWLPRRPAPVARG</sequence>
<dbReference type="EMBL" id="CP060828">
    <property type="protein sequence ID" value="QNP76186.1"/>
    <property type="molecule type" value="Genomic_DNA"/>
</dbReference>
<name>A0A7H0ITS0_9ACTN</name>
<evidence type="ECO:0000256" key="1">
    <source>
        <dbReference type="SAM" id="MobiDB-lite"/>
    </source>
</evidence>
<keyword evidence="3" id="KW-1185">Reference proteome</keyword>
<reference evidence="2 3" key="1">
    <citation type="submission" date="2020-08" db="EMBL/GenBank/DDBJ databases">
        <title>A novel species.</title>
        <authorList>
            <person name="Gao J."/>
        </authorList>
    </citation>
    <scope>NUCLEOTIDE SEQUENCE [LARGE SCALE GENOMIC DNA]</scope>
    <source>
        <strain evidence="2 3">CRXT-G-22</strain>
    </source>
</reference>
<dbReference type="KEGG" id="sroi:IAG44_40735"/>
<organism evidence="2 3">
    <name type="scientific">Streptomyces roseirectus</name>
    <dbReference type="NCBI Taxonomy" id="2768066"/>
    <lineage>
        <taxon>Bacteria</taxon>
        <taxon>Bacillati</taxon>
        <taxon>Actinomycetota</taxon>
        <taxon>Actinomycetes</taxon>
        <taxon>Kitasatosporales</taxon>
        <taxon>Streptomycetaceae</taxon>
        <taxon>Streptomyces</taxon>
    </lineage>
</organism>
<evidence type="ECO:0000313" key="3">
    <source>
        <dbReference type="Proteomes" id="UP000516052"/>
    </source>
</evidence>
<accession>A0A7H0ITS0</accession>
<dbReference type="Gene3D" id="3.20.20.30">
    <property type="entry name" value="Luciferase-like domain"/>
    <property type="match status" value="1"/>
</dbReference>